<dbReference type="Pfam" id="PF00005">
    <property type="entry name" value="ABC_tran"/>
    <property type="match status" value="1"/>
</dbReference>
<protein>
    <submittedName>
        <fullName evidence="10">ABC transporter ATP-binding protein/permease</fullName>
    </submittedName>
</protein>
<dbReference type="PANTHER" id="PTHR43394:SF1">
    <property type="entry name" value="ATP-BINDING CASSETTE SUB-FAMILY B MEMBER 10, MITOCHONDRIAL"/>
    <property type="match status" value="1"/>
</dbReference>
<dbReference type="InterPro" id="IPR036640">
    <property type="entry name" value="ABC1_TM_sf"/>
</dbReference>
<dbReference type="PANTHER" id="PTHR43394">
    <property type="entry name" value="ATP-DEPENDENT PERMEASE MDL1, MITOCHONDRIAL"/>
    <property type="match status" value="1"/>
</dbReference>
<dbReference type="InterPro" id="IPR003593">
    <property type="entry name" value="AAA+_ATPase"/>
</dbReference>
<comment type="subcellular location">
    <subcellularLocation>
        <location evidence="1">Cell membrane</location>
        <topology evidence="1">Multi-pass membrane protein</topology>
    </subcellularLocation>
</comment>
<dbReference type="GO" id="GO:0005524">
    <property type="term" value="F:ATP binding"/>
    <property type="evidence" value="ECO:0007669"/>
    <property type="project" value="UniProtKB-KW"/>
</dbReference>
<feature type="transmembrane region" description="Helical" evidence="7">
    <location>
        <begin position="123"/>
        <end position="148"/>
    </location>
</feature>
<evidence type="ECO:0000256" key="2">
    <source>
        <dbReference type="ARBA" id="ARBA00022692"/>
    </source>
</evidence>
<dbReference type="CDD" id="cd18551">
    <property type="entry name" value="ABC_6TM_LmrA_like"/>
    <property type="match status" value="1"/>
</dbReference>
<dbReference type="Proteomes" id="UP001156389">
    <property type="component" value="Unassembled WGS sequence"/>
</dbReference>
<proteinExistence type="predicted"/>
<dbReference type="InterPro" id="IPR017871">
    <property type="entry name" value="ABC_transporter-like_CS"/>
</dbReference>
<dbReference type="RefSeq" id="WP_260217870.1">
    <property type="nucleotide sequence ID" value="NZ_JAJAGO010000004.1"/>
</dbReference>
<evidence type="ECO:0000256" key="1">
    <source>
        <dbReference type="ARBA" id="ARBA00004651"/>
    </source>
</evidence>
<dbReference type="InterPro" id="IPR003439">
    <property type="entry name" value="ABC_transporter-like_ATP-bd"/>
</dbReference>
<dbReference type="InterPro" id="IPR039421">
    <property type="entry name" value="Type_1_exporter"/>
</dbReference>
<dbReference type="PROSITE" id="PS50929">
    <property type="entry name" value="ABC_TM1F"/>
    <property type="match status" value="1"/>
</dbReference>
<gene>
    <name evidence="10" type="ORF">LHJ74_10570</name>
</gene>
<keyword evidence="4 10" id="KW-0067">ATP-binding</keyword>
<dbReference type="SUPFAM" id="SSF90123">
    <property type="entry name" value="ABC transporter transmembrane region"/>
    <property type="match status" value="1"/>
</dbReference>
<evidence type="ECO:0000313" key="11">
    <source>
        <dbReference type="Proteomes" id="UP001156389"/>
    </source>
</evidence>
<dbReference type="Pfam" id="PF00664">
    <property type="entry name" value="ABC_membrane"/>
    <property type="match status" value="1"/>
</dbReference>
<evidence type="ECO:0000256" key="6">
    <source>
        <dbReference type="ARBA" id="ARBA00023136"/>
    </source>
</evidence>
<accession>A0ABT2JSW0</accession>
<keyword evidence="2 7" id="KW-0812">Transmembrane</keyword>
<feature type="transmembrane region" description="Helical" evidence="7">
    <location>
        <begin position="53"/>
        <end position="78"/>
    </location>
</feature>
<evidence type="ECO:0000256" key="7">
    <source>
        <dbReference type="SAM" id="Phobius"/>
    </source>
</evidence>
<dbReference type="PROSITE" id="PS00211">
    <property type="entry name" value="ABC_TRANSPORTER_1"/>
    <property type="match status" value="1"/>
</dbReference>
<organism evidence="10 11">
    <name type="scientific">Streptomyces gossypii</name>
    <dbReference type="NCBI Taxonomy" id="2883101"/>
    <lineage>
        <taxon>Bacteria</taxon>
        <taxon>Bacillati</taxon>
        <taxon>Actinomycetota</taxon>
        <taxon>Actinomycetes</taxon>
        <taxon>Kitasatosporales</taxon>
        <taxon>Streptomycetaceae</taxon>
        <taxon>Streptomyces</taxon>
    </lineage>
</organism>
<dbReference type="Gene3D" id="1.20.1560.10">
    <property type="entry name" value="ABC transporter type 1, transmembrane domain"/>
    <property type="match status" value="1"/>
</dbReference>
<evidence type="ECO:0000259" key="9">
    <source>
        <dbReference type="PROSITE" id="PS50929"/>
    </source>
</evidence>
<evidence type="ECO:0000259" key="8">
    <source>
        <dbReference type="PROSITE" id="PS50893"/>
    </source>
</evidence>
<feature type="transmembrane region" description="Helical" evidence="7">
    <location>
        <begin position="236"/>
        <end position="257"/>
    </location>
</feature>
<evidence type="ECO:0000256" key="3">
    <source>
        <dbReference type="ARBA" id="ARBA00022741"/>
    </source>
</evidence>
<keyword evidence="5 7" id="KW-1133">Transmembrane helix</keyword>
<feature type="transmembrane region" description="Helical" evidence="7">
    <location>
        <begin position="263"/>
        <end position="282"/>
    </location>
</feature>
<dbReference type="SMART" id="SM00382">
    <property type="entry name" value="AAA"/>
    <property type="match status" value="1"/>
</dbReference>
<feature type="domain" description="ABC transporter" evidence="8">
    <location>
        <begin position="341"/>
        <end position="576"/>
    </location>
</feature>
<sequence length="582" mass="61661">MPPAWRVLLGYVRPYRRWLLLGGLLSLATGATGLVLPLAAKQLVDNLGDDRPVAGALVLMTALVFFNASVGALGTFVLRRTAESVVLTARRGLVSHLLRLRISAVDHTEPGDLMARVTSDTTLLRAVTTDSLVGAVTGALTLLATLVMMGVLDLVLLAVTAGVLGFAVLVIGLLVPRINRASKAAQESVGVMGAALERTLGALRTVKASGAEHREEEGLHAAAKESWRASVRAAKWSALAGNTAGMASQIAFLTVLAVGGARVASGAVEIGTLIAFLMYVFYLMMPIRELVSAVTEYQVGSAAVARIQEAHALPTEPERSDAPGAAAPLPTVGAQPRPAALSFHDVHFRYAPDLPPVHHGVSFEVPARGMTAFVGPSGAGKTTVFSLTERFYEPTEGFIRLDGRDIRDWHVAELRAAIGYVEQDAPVLSGSLRDNLLLGAPGAPDEQLREVLRTTRLDPLVDRLPQGLGTLVGHRGTKLSGGERQRVAIARALLRNPRLLLLDEATSQLDAVNEAALRDTVSDTARTTTVLVVAHRLSTVTMADRIVVMDSGRVQAVGTHTELLAIDPLYAELAATQFLSEA</sequence>
<keyword evidence="11" id="KW-1185">Reference proteome</keyword>
<evidence type="ECO:0000256" key="4">
    <source>
        <dbReference type="ARBA" id="ARBA00022840"/>
    </source>
</evidence>
<dbReference type="EMBL" id="JAJAGO010000004">
    <property type="protein sequence ID" value="MCT2590349.1"/>
    <property type="molecule type" value="Genomic_DNA"/>
</dbReference>
<dbReference type="InterPro" id="IPR027417">
    <property type="entry name" value="P-loop_NTPase"/>
</dbReference>
<dbReference type="PROSITE" id="PS50893">
    <property type="entry name" value="ABC_TRANSPORTER_2"/>
    <property type="match status" value="1"/>
</dbReference>
<reference evidence="10 11" key="1">
    <citation type="submission" date="2021-10" db="EMBL/GenBank/DDBJ databases">
        <title>Streptomyces gossypii sp. nov., isolated from soil collected from cotton field.</title>
        <authorList>
            <person name="Ge X."/>
            <person name="Chen X."/>
            <person name="Liu W."/>
        </authorList>
    </citation>
    <scope>NUCLEOTIDE SEQUENCE [LARGE SCALE GENOMIC DNA]</scope>
    <source>
        <strain evidence="10 11">N2-109</strain>
    </source>
</reference>
<keyword evidence="3" id="KW-0547">Nucleotide-binding</keyword>
<dbReference type="InterPro" id="IPR011527">
    <property type="entry name" value="ABC1_TM_dom"/>
</dbReference>
<feature type="transmembrane region" description="Helical" evidence="7">
    <location>
        <begin position="154"/>
        <end position="175"/>
    </location>
</feature>
<dbReference type="Gene3D" id="3.40.50.300">
    <property type="entry name" value="P-loop containing nucleotide triphosphate hydrolases"/>
    <property type="match status" value="1"/>
</dbReference>
<dbReference type="SUPFAM" id="SSF52540">
    <property type="entry name" value="P-loop containing nucleoside triphosphate hydrolases"/>
    <property type="match status" value="1"/>
</dbReference>
<evidence type="ECO:0000256" key="5">
    <source>
        <dbReference type="ARBA" id="ARBA00022989"/>
    </source>
</evidence>
<name>A0ABT2JSW0_9ACTN</name>
<evidence type="ECO:0000313" key="10">
    <source>
        <dbReference type="EMBL" id="MCT2590349.1"/>
    </source>
</evidence>
<comment type="caution">
    <text evidence="10">The sequence shown here is derived from an EMBL/GenBank/DDBJ whole genome shotgun (WGS) entry which is preliminary data.</text>
</comment>
<feature type="domain" description="ABC transmembrane type-1" evidence="9">
    <location>
        <begin position="20"/>
        <end position="298"/>
    </location>
</feature>
<keyword evidence="6 7" id="KW-0472">Membrane</keyword>